<evidence type="ECO:0000313" key="3">
    <source>
        <dbReference type="EMBL" id="PNQ96066.1"/>
    </source>
</evidence>
<reference evidence="3 5" key="2">
    <citation type="submission" date="2018-01" db="EMBL/GenBank/DDBJ databases">
        <title>Whole genome sequence of Azospirillum brasilense REC3 isolated from strawberry roots.</title>
        <authorList>
            <person name="Fontana C.A."/>
            <person name="Salazar S.M."/>
            <person name="Bassi D."/>
            <person name="Puglisi E."/>
            <person name="Lovaisa N.C."/>
            <person name="Toffoli L.M."/>
            <person name="Pedraza R."/>
            <person name="Cocconcelli P.S."/>
        </authorList>
    </citation>
    <scope>NUCLEOTIDE SEQUENCE [LARGE SCALE GENOMIC DNA]</scope>
    <source>
        <strain evidence="3 5">REC3</strain>
    </source>
</reference>
<evidence type="ECO:0000313" key="5">
    <source>
        <dbReference type="Proteomes" id="UP000236268"/>
    </source>
</evidence>
<name>A0A060DMW1_9PROT</name>
<dbReference type="Proteomes" id="UP001628281">
    <property type="component" value="Unassembled WGS sequence"/>
</dbReference>
<evidence type="ECO:0000313" key="2">
    <source>
        <dbReference type="EMBL" id="MFL7903218.1"/>
    </source>
</evidence>
<dbReference type="EMBL" id="CP007793">
    <property type="protein sequence ID" value="AIB12179.1"/>
    <property type="molecule type" value="Genomic_DNA"/>
</dbReference>
<accession>A0A2K1FU62</accession>
<dbReference type="Proteomes" id="UP000236268">
    <property type="component" value="Unassembled WGS sequence"/>
</dbReference>
<gene>
    <name evidence="1" type="ORF">ABAZ39_09220</name>
    <name evidence="2" type="ORF">ACJ41P_18945</name>
    <name evidence="3" type="ORF">C1S70_25670</name>
</gene>
<organism evidence="1 4">
    <name type="scientific">Azospirillum argentinense</name>
    <dbReference type="NCBI Taxonomy" id="2970906"/>
    <lineage>
        <taxon>Bacteria</taxon>
        <taxon>Pseudomonadati</taxon>
        <taxon>Pseudomonadota</taxon>
        <taxon>Alphaproteobacteria</taxon>
        <taxon>Rhodospirillales</taxon>
        <taxon>Azospirillaceae</taxon>
        <taxon>Azospirillum</taxon>
    </lineage>
</organism>
<accession>A0A060DMW1</accession>
<dbReference type="EMBL" id="JBJLSN010000028">
    <property type="protein sequence ID" value="MFL7903218.1"/>
    <property type="molecule type" value="Genomic_DNA"/>
</dbReference>
<protein>
    <submittedName>
        <fullName evidence="1">Uncharacterized protein</fullName>
    </submittedName>
</protein>
<dbReference type="Proteomes" id="UP000027186">
    <property type="component" value="Chromosome"/>
</dbReference>
<dbReference type="EMBL" id="POWG01000037">
    <property type="protein sequence ID" value="PNQ96066.1"/>
    <property type="molecule type" value="Genomic_DNA"/>
</dbReference>
<proteinExistence type="predicted"/>
<dbReference type="AlphaFoldDB" id="A0A060DMW1"/>
<dbReference type="OrthoDB" id="7304724at2"/>
<dbReference type="KEGG" id="abq:ABAZ39_09220"/>
<reference evidence="2 6" key="3">
    <citation type="submission" date="2024-11" db="EMBL/GenBank/DDBJ databases">
        <title>Draft genome sequences of two bacteria associated to sugarcane roots in Colombia.</title>
        <authorList>
            <person name="Pardo-Diaz S."/>
            <person name="Masmela-Mendoza J."/>
            <person name="Delgadillo-Duran P."/>
            <person name="Bautista E.J."/>
            <person name="Rojas-Tapias D.F."/>
        </authorList>
    </citation>
    <scope>NUCLEOTIDE SEQUENCE [LARGE SCALE GENOMIC DNA]</scope>
    <source>
        <strain evidence="2 6">Ap18</strain>
    </source>
</reference>
<dbReference type="RefSeq" id="WP_038531059.1">
    <property type="nucleotide sequence ID" value="NZ_CP007793.1"/>
</dbReference>
<evidence type="ECO:0000313" key="4">
    <source>
        <dbReference type="Proteomes" id="UP000027186"/>
    </source>
</evidence>
<reference evidence="1 4" key="1">
    <citation type="journal article" date="2014" name="Genome Announc.">
        <title>Complete Genome Sequence of the Model Rhizosphere Strain Azospirillum brasilense Az39, Successfully Applied in Agriculture.</title>
        <authorList>
            <person name="Rivera D."/>
            <person name="Revale S."/>
            <person name="Molina R."/>
            <person name="Gualpa J."/>
            <person name="Puente M."/>
            <person name="Maroniche G."/>
            <person name="Paris G."/>
            <person name="Baker D."/>
            <person name="Clavijo B."/>
            <person name="McLay K."/>
            <person name="Spaepen S."/>
            <person name="Perticari A."/>
            <person name="Vazquez M."/>
            <person name="Wisniewski-Dye F."/>
            <person name="Watkins C."/>
            <person name="Martinez-Abarca F."/>
            <person name="Vanderleyden J."/>
            <person name="Cassan F."/>
        </authorList>
    </citation>
    <scope>NUCLEOTIDE SEQUENCE [LARGE SCALE GENOMIC DNA]</scope>
    <source>
        <strain evidence="1 4">Az39</strain>
    </source>
</reference>
<sequence>MSIDPPVFGIRPILTVVHPNGERLIVARLTSLGGSSQSNRFVLRRADFRAPWEQPDKGYFGYAEVARALDANGWRGCAIEAMPTTDLEERRTRQLARKKLHLQCVEAAIRRAQESQTP</sequence>
<keyword evidence="6" id="KW-1185">Reference proteome</keyword>
<evidence type="ECO:0000313" key="1">
    <source>
        <dbReference type="EMBL" id="AIB12179.1"/>
    </source>
</evidence>
<evidence type="ECO:0000313" key="6">
    <source>
        <dbReference type="Proteomes" id="UP001628281"/>
    </source>
</evidence>